<dbReference type="GO" id="GO:0005886">
    <property type="term" value="C:plasma membrane"/>
    <property type="evidence" value="ECO:0007669"/>
    <property type="project" value="TreeGrafter"/>
</dbReference>
<dbReference type="InterPro" id="IPR006068">
    <property type="entry name" value="ATPase_P-typ_cation-transptr_C"/>
</dbReference>
<keyword evidence="7" id="KW-1185">Reference proteome</keyword>
<reference evidence="6" key="1">
    <citation type="submission" date="2022-01" db="EMBL/GenBank/DDBJ databases">
        <title>Comparative genomics reveals a dynamic genome evolution in the ectomycorrhizal milk-cap (Lactarius) mushrooms.</title>
        <authorList>
            <consortium name="DOE Joint Genome Institute"/>
            <person name="Lebreton A."/>
            <person name="Tang N."/>
            <person name="Kuo A."/>
            <person name="LaButti K."/>
            <person name="Drula E."/>
            <person name="Barry K."/>
            <person name="Clum A."/>
            <person name="Lipzen A."/>
            <person name="Mousain D."/>
            <person name="Ng V."/>
            <person name="Wang R."/>
            <person name="Wang X."/>
            <person name="Dai Y."/>
            <person name="Henrissat B."/>
            <person name="Grigoriev I.V."/>
            <person name="Guerin-Laguette A."/>
            <person name="Yu F."/>
            <person name="Martin F.M."/>
        </authorList>
    </citation>
    <scope>NUCLEOTIDE SEQUENCE</scope>
    <source>
        <strain evidence="6">QP</strain>
    </source>
</reference>
<sequence length="268" mass="30510">MWIWGRCVNDPDSMRRFLQFLVPTNFLVADDAFVCALGSFGGRPDPPGPILSTVQFLWIHIIMGIGALALATDPASPVVLDQKPDKKTDTLITVDMMKQFLGSFYVILITFPFHFFGSEILGFRHTDDSTLKHHKDIVRTLVFNMFVFMEIFNSVNCRRLDKKLNVFEGMWRNWYFMAITTIEVALQVLVCSFGGSAFDVTRMGAREWCISVALSCGSLPVGAVIRLLPNEPLERVFLKQRSPPPKSEPLNSSRHWARRPPWIRRATI</sequence>
<feature type="transmembrane region" description="Helical" evidence="4">
    <location>
        <begin position="210"/>
        <end position="229"/>
    </location>
</feature>
<proteinExistence type="predicted"/>
<dbReference type="GO" id="GO:0006874">
    <property type="term" value="P:intracellular calcium ion homeostasis"/>
    <property type="evidence" value="ECO:0007669"/>
    <property type="project" value="TreeGrafter"/>
</dbReference>
<organism evidence="6 7">
    <name type="scientific">Lactarius akahatsu</name>
    <dbReference type="NCBI Taxonomy" id="416441"/>
    <lineage>
        <taxon>Eukaryota</taxon>
        <taxon>Fungi</taxon>
        <taxon>Dikarya</taxon>
        <taxon>Basidiomycota</taxon>
        <taxon>Agaricomycotina</taxon>
        <taxon>Agaricomycetes</taxon>
        <taxon>Russulales</taxon>
        <taxon>Russulaceae</taxon>
        <taxon>Lactarius</taxon>
    </lineage>
</organism>
<evidence type="ECO:0000256" key="4">
    <source>
        <dbReference type="SAM" id="Phobius"/>
    </source>
</evidence>
<evidence type="ECO:0000313" key="6">
    <source>
        <dbReference type="EMBL" id="KAH8978946.1"/>
    </source>
</evidence>
<dbReference type="InterPro" id="IPR023298">
    <property type="entry name" value="ATPase_P-typ_TM_dom_sf"/>
</dbReference>
<evidence type="ECO:0000259" key="5">
    <source>
        <dbReference type="Pfam" id="PF00689"/>
    </source>
</evidence>
<dbReference type="SUPFAM" id="SSF81665">
    <property type="entry name" value="Calcium ATPase, transmembrane domain M"/>
    <property type="match status" value="1"/>
</dbReference>
<evidence type="ECO:0000256" key="1">
    <source>
        <dbReference type="ARBA" id="ARBA00004127"/>
    </source>
</evidence>
<keyword evidence="2" id="KW-0479">Metal-binding</keyword>
<keyword evidence="3" id="KW-0460">Magnesium</keyword>
<gene>
    <name evidence="6" type="ORF">EDB92DRAFT_1806951</name>
</gene>
<comment type="caution">
    <text evidence="6">The sequence shown here is derived from an EMBL/GenBank/DDBJ whole genome shotgun (WGS) entry which is preliminary data.</text>
</comment>
<feature type="domain" description="Cation-transporting P-type ATPase C-terminal" evidence="5">
    <location>
        <begin position="50"/>
        <end position="227"/>
    </location>
</feature>
<dbReference type="Proteomes" id="UP001201163">
    <property type="component" value="Unassembled WGS sequence"/>
</dbReference>
<dbReference type="AlphaFoldDB" id="A0AAD4Q835"/>
<accession>A0AAD4Q835</accession>
<feature type="transmembrane region" description="Helical" evidence="4">
    <location>
        <begin position="100"/>
        <end position="117"/>
    </location>
</feature>
<dbReference type="PANTHER" id="PTHR24093">
    <property type="entry name" value="CATION TRANSPORTING ATPASE"/>
    <property type="match status" value="1"/>
</dbReference>
<dbReference type="EMBL" id="JAKELL010000193">
    <property type="protein sequence ID" value="KAH8978946.1"/>
    <property type="molecule type" value="Genomic_DNA"/>
</dbReference>
<keyword evidence="4" id="KW-0812">Transmembrane</keyword>
<dbReference type="Pfam" id="PF00689">
    <property type="entry name" value="Cation_ATPase_C"/>
    <property type="match status" value="1"/>
</dbReference>
<dbReference type="Gene3D" id="1.20.1110.10">
    <property type="entry name" value="Calcium-transporting ATPase, transmembrane domain"/>
    <property type="match status" value="1"/>
</dbReference>
<feature type="transmembrane region" description="Helical" evidence="4">
    <location>
        <begin position="20"/>
        <end position="41"/>
    </location>
</feature>
<protein>
    <recommendedName>
        <fullName evidence="5">Cation-transporting P-type ATPase C-terminal domain-containing protein</fullName>
    </recommendedName>
</protein>
<comment type="subcellular location">
    <subcellularLocation>
        <location evidence="1">Endomembrane system</location>
        <topology evidence="1">Multi-pass membrane protein</topology>
    </subcellularLocation>
</comment>
<evidence type="ECO:0000256" key="3">
    <source>
        <dbReference type="ARBA" id="ARBA00022842"/>
    </source>
</evidence>
<name>A0AAD4Q835_9AGAM</name>
<dbReference type="GO" id="GO:0012505">
    <property type="term" value="C:endomembrane system"/>
    <property type="evidence" value="ECO:0007669"/>
    <property type="project" value="UniProtKB-SubCell"/>
</dbReference>
<dbReference type="GO" id="GO:0005388">
    <property type="term" value="F:P-type calcium transporter activity"/>
    <property type="evidence" value="ECO:0007669"/>
    <property type="project" value="TreeGrafter"/>
</dbReference>
<dbReference type="GO" id="GO:0046872">
    <property type="term" value="F:metal ion binding"/>
    <property type="evidence" value="ECO:0007669"/>
    <property type="project" value="UniProtKB-KW"/>
</dbReference>
<evidence type="ECO:0000313" key="7">
    <source>
        <dbReference type="Proteomes" id="UP001201163"/>
    </source>
</evidence>
<feature type="transmembrane region" description="Helical" evidence="4">
    <location>
        <begin position="175"/>
        <end position="198"/>
    </location>
</feature>
<dbReference type="PANTHER" id="PTHR24093:SF369">
    <property type="entry name" value="CALCIUM-TRANSPORTING ATPASE"/>
    <property type="match status" value="1"/>
</dbReference>
<keyword evidence="4" id="KW-1133">Transmembrane helix</keyword>
<keyword evidence="4" id="KW-0472">Membrane</keyword>
<feature type="transmembrane region" description="Helical" evidence="4">
    <location>
        <begin position="56"/>
        <end position="80"/>
    </location>
</feature>
<evidence type="ECO:0000256" key="2">
    <source>
        <dbReference type="ARBA" id="ARBA00022723"/>
    </source>
</evidence>
<feature type="transmembrane region" description="Helical" evidence="4">
    <location>
        <begin position="137"/>
        <end position="155"/>
    </location>
</feature>